<dbReference type="Proteomes" id="UP000008062">
    <property type="component" value="Chromosome 12"/>
</dbReference>
<evidence type="ECO:0000313" key="2">
    <source>
        <dbReference type="EMBL" id="EGP83087.1"/>
    </source>
</evidence>
<feature type="compositionally biased region" description="Pro residues" evidence="1">
    <location>
        <begin position="11"/>
        <end position="21"/>
    </location>
</feature>
<dbReference type="AlphaFoldDB" id="F9XNY6"/>
<feature type="non-terminal residue" evidence="2">
    <location>
        <position position="133"/>
    </location>
</feature>
<keyword evidence="3" id="KW-1185">Reference proteome</keyword>
<sequence length="133" mass="14862">MPPRRAARAAPAPPPPPPPPARRVTLLTTGSLLYRQTKKKAAIDAKNFSEVKKLDGSGNYNDWYNSIKIACRQAGIIDFFLGIEPEPIPLSNEEREELEPEEVNAYMLSMADWHGKNESLLGFIQSSCVQHMQ</sequence>
<protein>
    <submittedName>
        <fullName evidence="2">Uncharacterized protein</fullName>
    </submittedName>
</protein>
<name>F9XNY6_ZYMTI</name>
<dbReference type="OrthoDB" id="4366205at2759"/>
<dbReference type="KEGG" id="ztr:MYCGRDRAFT_106385"/>
<proteinExistence type="predicted"/>
<dbReference type="eggNOG" id="ENOG502RHKT">
    <property type="taxonomic scope" value="Eukaryota"/>
</dbReference>
<dbReference type="EMBL" id="CM001207">
    <property type="protein sequence ID" value="EGP83087.1"/>
    <property type="molecule type" value="Genomic_DNA"/>
</dbReference>
<reference evidence="2 3" key="1">
    <citation type="journal article" date="2011" name="PLoS Genet.">
        <title>Finished genome of the fungal wheat pathogen Mycosphaerella graminicola reveals dispensome structure, chromosome plasticity, and stealth pathogenesis.</title>
        <authorList>
            <person name="Goodwin S.B."/>
            <person name="Ben M'barek S."/>
            <person name="Dhillon B."/>
            <person name="Wittenberg A.H.J."/>
            <person name="Crane C.F."/>
            <person name="Hane J.K."/>
            <person name="Foster A.J."/>
            <person name="Van der Lee T.A.J."/>
            <person name="Grimwood J."/>
            <person name="Aerts A."/>
            <person name="Antoniw J."/>
            <person name="Bailey A."/>
            <person name="Bluhm B."/>
            <person name="Bowler J."/>
            <person name="Bristow J."/>
            <person name="van der Burgt A."/>
            <person name="Canto-Canche B."/>
            <person name="Churchill A.C.L."/>
            <person name="Conde-Ferraez L."/>
            <person name="Cools H.J."/>
            <person name="Coutinho P.M."/>
            <person name="Csukai M."/>
            <person name="Dehal P."/>
            <person name="De Wit P."/>
            <person name="Donzelli B."/>
            <person name="van de Geest H.C."/>
            <person name="van Ham R.C.H.J."/>
            <person name="Hammond-Kosack K.E."/>
            <person name="Henrissat B."/>
            <person name="Kilian A."/>
            <person name="Kobayashi A.K."/>
            <person name="Koopmann E."/>
            <person name="Kourmpetis Y."/>
            <person name="Kuzniar A."/>
            <person name="Lindquist E."/>
            <person name="Lombard V."/>
            <person name="Maliepaard C."/>
            <person name="Martins N."/>
            <person name="Mehrabi R."/>
            <person name="Nap J.P.H."/>
            <person name="Ponomarenko A."/>
            <person name="Rudd J.J."/>
            <person name="Salamov A."/>
            <person name="Schmutz J."/>
            <person name="Schouten H.J."/>
            <person name="Shapiro H."/>
            <person name="Stergiopoulos I."/>
            <person name="Torriani S.F.F."/>
            <person name="Tu H."/>
            <person name="de Vries R.P."/>
            <person name="Waalwijk C."/>
            <person name="Ware S.B."/>
            <person name="Wiebenga A."/>
            <person name="Zwiers L.-H."/>
            <person name="Oliver R.P."/>
            <person name="Grigoriev I.V."/>
            <person name="Kema G.H.J."/>
        </authorList>
    </citation>
    <scope>NUCLEOTIDE SEQUENCE [LARGE SCALE GENOMIC DNA]</scope>
    <source>
        <strain evidence="3">CBS 115943 / IPO323</strain>
    </source>
</reference>
<feature type="region of interest" description="Disordered" evidence="1">
    <location>
        <begin position="1"/>
        <end position="24"/>
    </location>
</feature>
<dbReference type="RefSeq" id="XP_003848111.1">
    <property type="nucleotide sequence ID" value="XM_003848063.1"/>
</dbReference>
<evidence type="ECO:0000313" key="3">
    <source>
        <dbReference type="Proteomes" id="UP000008062"/>
    </source>
</evidence>
<accession>F9XNY6</accession>
<gene>
    <name evidence="2" type="ORF">MYCGRDRAFT_106385</name>
</gene>
<dbReference type="HOGENOM" id="CLU_1911788_0_0_1"/>
<dbReference type="InParanoid" id="F9XNY6"/>
<evidence type="ECO:0000256" key="1">
    <source>
        <dbReference type="SAM" id="MobiDB-lite"/>
    </source>
</evidence>
<organism evidence="2 3">
    <name type="scientific">Zymoseptoria tritici (strain CBS 115943 / IPO323)</name>
    <name type="common">Speckled leaf blotch fungus</name>
    <name type="synonym">Septoria tritici</name>
    <dbReference type="NCBI Taxonomy" id="336722"/>
    <lineage>
        <taxon>Eukaryota</taxon>
        <taxon>Fungi</taxon>
        <taxon>Dikarya</taxon>
        <taxon>Ascomycota</taxon>
        <taxon>Pezizomycotina</taxon>
        <taxon>Dothideomycetes</taxon>
        <taxon>Dothideomycetidae</taxon>
        <taxon>Mycosphaerellales</taxon>
        <taxon>Mycosphaerellaceae</taxon>
        <taxon>Zymoseptoria</taxon>
    </lineage>
</organism>
<dbReference type="GeneID" id="13401969"/>